<sequence>MLANWSCAFRPGYLPCTTILAATAEFAADAVSPPTHGNHTHSPATVAFPTVSSHFVCTLHFPPPHFGSAPSKLGDVNASHENNSLGPLQLYRDTYRGIQEPRHDSN</sequence>
<feature type="region of interest" description="Disordered" evidence="1">
    <location>
        <begin position="72"/>
        <end position="106"/>
    </location>
</feature>
<dbReference type="EMBL" id="KV425666">
    <property type="protein sequence ID" value="KZT18673.1"/>
    <property type="molecule type" value="Genomic_DNA"/>
</dbReference>
<organism evidence="2 3">
    <name type="scientific">Neolentinus lepideus HHB14362 ss-1</name>
    <dbReference type="NCBI Taxonomy" id="1314782"/>
    <lineage>
        <taxon>Eukaryota</taxon>
        <taxon>Fungi</taxon>
        <taxon>Dikarya</taxon>
        <taxon>Basidiomycota</taxon>
        <taxon>Agaricomycotina</taxon>
        <taxon>Agaricomycetes</taxon>
        <taxon>Gloeophyllales</taxon>
        <taxon>Gloeophyllaceae</taxon>
        <taxon>Neolentinus</taxon>
    </lineage>
</organism>
<evidence type="ECO:0000256" key="1">
    <source>
        <dbReference type="SAM" id="MobiDB-lite"/>
    </source>
</evidence>
<feature type="compositionally biased region" description="Basic and acidic residues" evidence="1">
    <location>
        <begin position="93"/>
        <end position="106"/>
    </location>
</feature>
<keyword evidence="3" id="KW-1185">Reference proteome</keyword>
<accession>A0A165MRF1</accession>
<reference evidence="2 3" key="1">
    <citation type="journal article" date="2016" name="Mol. Biol. Evol.">
        <title>Comparative Genomics of Early-Diverging Mushroom-Forming Fungi Provides Insights into the Origins of Lignocellulose Decay Capabilities.</title>
        <authorList>
            <person name="Nagy L.G."/>
            <person name="Riley R."/>
            <person name="Tritt A."/>
            <person name="Adam C."/>
            <person name="Daum C."/>
            <person name="Floudas D."/>
            <person name="Sun H."/>
            <person name="Yadav J.S."/>
            <person name="Pangilinan J."/>
            <person name="Larsson K.H."/>
            <person name="Matsuura K."/>
            <person name="Barry K."/>
            <person name="Labutti K."/>
            <person name="Kuo R."/>
            <person name="Ohm R.A."/>
            <person name="Bhattacharya S.S."/>
            <person name="Shirouzu T."/>
            <person name="Yoshinaga Y."/>
            <person name="Martin F.M."/>
            <person name="Grigoriev I.V."/>
            <person name="Hibbett D.S."/>
        </authorList>
    </citation>
    <scope>NUCLEOTIDE SEQUENCE [LARGE SCALE GENOMIC DNA]</scope>
    <source>
        <strain evidence="2 3">HHB14362 ss-1</strain>
    </source>
</reference>
<name>A0A165MRF1_9AGAM</name>
<gene>
    <name evidence="2" type="ORF">NEOLEDRAFT_126879</name>
</gene>
<evidence type="ECO:0000313" key="2">
    <source>
        <dbReference type="EMBL" id="KZT18673.1"/>
    </source>
</evidence>
<dbReference type="Proteomes" id="UP000076761">
    <property type="component" value="Unassembled WGS sequence"/>
</dbReference>
<dbReference type="InParanoid" id="A0A165MRF1"/>
<evidence type="ECO:0000313" key="3">
    <source>
        <dbReference type="Proteomes" id="UP000076761"/>
    </source>
</evidence>
<protein>
    <submittedName>
        <fullName evidence="2">Uncharacterized protein</fullName>
    </submittedName>
</protein>
<dbReference type="AlphaFoldDB" id="A0A165MRF1"/>
<proteinExistence type="predicted"/>